<sequence length="409" mass="39484">MSVSATSPTPSASTAATSSPVYNPVEALVPVLPSENAETARAAGQIGDNGLPMFDGDDGPSFSDLLDIINPLQHIPLVSDIYREETGDKIGVGARLVGGALFGGPLGLIGAAVNCVMEEGTGATAGGHVLALFKDDAAASDTKLAAAKPADPAATSAGGTATAAATVAAADGAATSAAGNGSASSSAAAPGGGTGTAPPGGNGERGRMALLDNLIGGEATAPAAAPRPTVATTPIAAPAQVAQNDGAASPAAATVSDAANPTRLTPEASTRPLKMPMRTVPSATRDPPRITGSLSSSGAHSALPITGQRPQTSLIAPSAAGSMVSAQSEAGATTPVTGGPSLTATTEPVKAPAAAPAPRTVTDPRAATAAPAGNNDWFAAAMTNGLDKYERSTGRKLQADPNAAGATAP</sequence>
<dbReference type="Proteomes" id="UP001597296">
    <property type="component" value="Unassembled WGS sequence"/>
</dbReference>
<proteinExistence type="predicted"/>
<comment type="caution">
    <text evidence="2">The sequence shown here is derived from an EMBL/GenBank/DDBJ whole genome shotgun (WGS) entry which is preliminary data.</text>
</comment>
<feature type="region of interest" description="Disordered" evidence="1">
    <location>
        <begin position="389"/>
        <end position="409"/>
    </location>
</feature>
<protein>
    <submittedName>
        <fullName evidence="2">Uncharacterized protein</fullName>
    </submittedName>
</protein>
<feature type="compositionally biased region" description="Low complexity" evidence="1">
    <location>
        <begin position="242"/>
        <end position="262"/>
    </location>
</feature>
<evidence type="ECO:0000313" key="3">
    <source>
        <dbReference type="Proteomes" id="UP001597296"/>
    </source>
</evidence>
<evidence type="ECO:0000313" key="2">
    <source>
        <dbReference type="EMBL" id="MFD2232501.1"/>
    </source>
</evidence>
<feature type="region of interest" description="Disordered" evidence="1">
    <location>
        <begin position="242"/>
        <end position="287"/>
    </location>
</feature>
<name>A0ABW5C6F2_9PROT</name>
<reference evidence="3" key="1">
    <citation type="journal article" date="2019" name="Int. J. Syst. Evol. Microbiol.">
        <title>The Global Catalogue of Microorganisms (GCM) 10K type strain sequencing project: providing services to taxonomists for standard genome sequencing and annotation.</title>
        <authorList>
            <consortium name="The Broad Institute Genomics Platform"/>
            <consortium name="The Broad Institute Genome Sequencing Center for Infectious Disease"/>
            <person name="Wu L."/>
            <person name="Ma J."/>
        </authorList>
    </citation>
    <scope>NUCLEOTIDE SEQUENCE [LARGE SCALE GENOMIC DNA]</scope>
    <source>
        <strain evidence="3">KCTC 15012</strain>
    </source>
</reference>
<feature type="compositionally biased region" description="Low complexity" evidence="1">
    <location>
        <begin position="175"/>
        <end position="189"/>
    </location>
</feature>
<feature type="compositionally biased region" description="Gly residues" evidence="1">
    <location>
        <begin position="190"/>
        <end position="203"/>
    </location>
</feature>
<keyword evidence="3" id="KW-1185">Reference proteome</keyword>
<dbReference type="EMBL" id="JBHUIY010000002">
    <property type="protein sequence ID" value="MFD2232501.1"/>
    <property type="molecule type" value="Genomic_DNA"/>
</dbReference>
<dbReference type="RefSeq" id="WP_377313863.1">
    <property type="nucleotide sequence ID" value="NZ_JBHUIY010000002.1"/>
</dbReference>
<evidence type="ECO:0000256" key="1">
    <source>
        <dbReference type="SAM" id="MobiDB-lite"/>
    </source>
</evidence>
<organism evidence="2 3">
    <name type="scientific">Phaeospirillum tilakii</name>
    <dbReference type="NCBI Taxonomy" id="741673"/>
    <lineage>
        <taxon>Bacteria</taxon>
        <taxon>Pseudomonadati</taxon>
        <taxon>Pseudomonadota</taxon>
        <taxon>Alphaproteobacteria</taxon>
        <taxon>Rhodospirillales</taxon>
        <taxon>Rhodospirillaceae</taxon>
        <taxon>Phaeospirillum</taxon>
    </lineage>
</organism>
<feature type="compositionally biased region" description="Low complexity" evidence="1">
    <location>
        <begin position="343"/>
        <end position="372"/>
    </location>
</feature>
<accession>A0ABW5C6F2</accession>
<feature type="region of interest" description="Disordered" evidence="1">
    <location>
        <begin position="175"/>
        <end position="207"/>
    </location>
</feature>
<gene>
    <name evidence="2" type="ORF">ACFSNB_01640</name>
</gene>
<feature type="compositionally biased region" description="Polar residues" evidence="1">
    <location>
        <begin position="325"/>
        <end position="342"/>
    </location>
</feature>
<feature type="region of interest" description="Disordered" evidence="1">
    <location>
        <begin position="325"/>
        <end position="372"/>
    </location>
</feature>